<reference evidence="1 2" key="1">
    <citation type="journal article" date="2014" name="PLoS Genet.">
        <title>The Genome of Spironucleus salmonicida Highlights a Fish Pathogen Adapted to Fluctuating Environments.</title>
        <authorList>
            <person name="Xu F."/>
            <person name="Jerlstrom-Hultqvist J."/>
            <person name="Einarsson E."/>
            <person name="Astvaldsson A."/>
            <person name="Svard S.G."/>
            <person name="Andersson J.O."/>
        </authorList>
    </citation>
    <scope>NUCLEOTIDE SEQUENCE</scope>
    <source>
        <strain evidence="2">ATCC 50377</strain>
    </source>
</reference>
<dbReference type="EMBL" id="AUWU02000006">
    <property type="protein sequence ID" value="KAH0572267.1"/>
    <property type="molecule type" value="Genomic_DNA"/>
</dbReference>
<reference evidence="2" key="2">
    <citation type="submission" date="2020-12" db="EMBL/GenBank/DDBJ databases">
        <title>New Spironucleus salmonicida genome in near-complete chromosomes.</title>
        <authorList>
            <person name="Xu F."/>
            <person name="Kurt Z."/>
            <person name="Jimenez-Gonzalez A."/>
            <person name="Astvaldsson A."/>
            <person name="Andersson J.O."/>
            <person name="Svard S.G."/>
        </authorList>
    </citation>
    <scope>NUCLEOTIDE SEQUENCE</scope>
    <source>
        <strain evidence="2">ATCC 50377</strain>
    </source>
</reference>
<evidence type="ECO:0000313" key="2">
    <source>
        <dbReference type="EMBL" id="KAH0572267.1"/>
    </source>
</evidence>
<dbReference type="AlphaFoldDB" id="V6LA84"/>
<dbReference type="EMBL" id="KI546170">
    <property type="protein sequence ID" value="EST41335.1"/>
    <property type="molecule type" value="Genomic_DNA"/>
</dbReference>
<gene>
    <name evidence="1" type="ORF">SS50377_19048</name>
    <name evidence="2" type="ORF">SS50377_26477</name>
</gene>
<keyword evidence="3" id="KW-1185">Reference proteome</keyword>
<accession>V6LA84</accession>
<protein>
    <submittedName>
        <fullName evidence="1">Uncharacterized protein</fullName>
    </submittedName>
</protein>
<evidence type="ECO:0000313" key="1">
    <source>
        <dbReference type="EMBL" id="EST41335.1"/>
    </source>
</evidence>
<evidence type="ECO:0000313" key="3">
    <source>
        <dbReference type="Proteomes" id="UP000018208"/>
    </source>
</evidence>
<dbReference type="Proteomes" id="UP000018208">
    <property type="component" value="Unassembled WGS sequence"/>
</dbReference>
<sequence>MQPDLPRASTHQLNSLDAGITAIDVMGQSNRHDGFCAELTGFLSSLAPCLPQMSIVLREKIPKDSYKNSIVSSVNHFVDIDGPILPMRVGGEIPTRIDSIYQDTRETLSEIILPIAPISTELITPQACAKISQIIDQVTKQDITIETPETLKQITVPQQSAIRQNAQPPRELEQIQQYLQLAAVYQNSYELEAARSYQQAREALERGSESEAVGYLYQRRRVLGGLEKLATKVRELEAAAEQYWSAELAELGRE</sequence>
<organism evidence="1">
    <name type="scientific">Spironucleus salmonicida</name>
    <dbReference type="NCBI Taxonomy" id="348837"/>
    <lineage>
        <taxon>Eukaryota</taxon>
        <taxon>Metamonada</taxon>
        <taxon>Diplomonadida</taxon>
        <taxon>Hexamitidae</taxon>
        <taxon>Hexamitinae</taxon>
        <taxon>Spironucleus</taxon>
    </lineage>
</organism>
<dbReference type="VEuPathDB" id="GiardiaDB:SS50377_26477"/>
<proteinExistence type="predicted"/>
<name>V6LA84_9EUKA</name>